<evidence type="ECO:0000256" key="1">
    <source>
        <dbReference type="SAM" id="Phobius"/>
    </source>
</evidence>
<feature type="transmembrane region" description="Helical" evidence="1">
    <location>
        <begin position="340"/>
        <end position="362"/>
    </location>
</feature>
<dbReference type="AlphaFoldDB" id="A0A8D8VJ05"/>
<organism evidence="2">
    <name type="scientific">Cacopsylla melanoneura</name>
    <dbReference type="NCBI Taxonomy" id="428564"/>
    <lineage>
        <taxon>Eukaryota</taxon>
        <taxon>Metazoa</taxon>
        <taxon>Ecdysozoa</taxon>
        <taxon>Arthropoda</taxon>
        <taxon>Hexapoda</taxon>
        <taxon>Insecta</taxon>
        <taxon>Pterygota</taxon>
        <taxon>Neoptera</taxon>
        <taxon>Paraneoptera</taxon>
        <taxon>Hemiptera</taxon>
        <taxon>Sternorrhyncha</taxon>
        <taxon>Psylloidea</taxon>
        <taxon>Psyllidae</taxon>
        <taxon>Psyllinae</taxon>
        <taxon>Cacopsylla</taxon>
    </lineage>
</organism>
<keyword evidence="1" id="KW-0472">Membrane</keyword>
<protein>
    <submittedName>
        <fullName evidence="2">Uncharacterized protein</fullName>
    </submittedName>
</protein>
<name>A0A8D8VJ05_9HEMI</name>
<accession>A0A8D8VJ05</accession>
<feature type="transmembrane region" description="Helical" evidence="1">
    <location>
        <begin position="63"/>
        <end position="96"/>
    </location>
</feature>
<sequence length="371" mass="42550">MFGVFTFFSVFFIVRIIVCVLVRVVYIAWFSFIRTIVTARPIIIVFSPIIARLVLIFNSIHNAWIAFILITARVILLSLVSIHLFLILISAIVFIVRDHRSAMNHLHLVVNVSKRIVLILFIITSIMLTPSIVIIFAVVVTLTIVVIIFFIFRGFHHFFLVAIWHSCSSTLICLVVLAVGCILFIILTFHRVSDICFHCCVVLIWCWVRLEFASQTQPTQGVLFHQLLIRCHTGCLFKVIGRLVNVIGLLVKVIGLLVKVKGLLVKVMELLGMLIEARRIVGFNFNPVKRQSGCNEREENMAMFVEITVRHSYKVCILITFTNFFYEGEFTNFSYGWEGVYQLIFLLFFLEGGLPTFLEINVPTTLKEKKK</sequence>
<feature type="transmembrane region" description="Helical" evidence="1">
    <location>
        <begin position="239"/>
        <end position="258"/>
    </location>
</feature>
<keyword evidence="1" id="KW-0812">Transmembrane</keyword>
<keyword evidence="1" id="KW-1133">Transmembrane helix</keyword>
<reference evidence="2" key="1">
    <citation type="submission" date="2021-05" db="EMBL/GenBank/DDBJ databases">
        <authorList>
            <person name="Alioto T."/>
            <person name="Alioto T."/>
            <person name="Gomez Garrido J."/>
        </authorList>
    </citation>
    <scope>NUCLEOTIDE SEQUENCE</scope>
</reference>
<proteinExistence type="predicted"/>
<evidence type="ECO:0000313" key="2">
    <source>
        <dbReference type="EMBL" id="CAG6626488.1"/>
    </source>
</evidence>
<feature type="transmembrane region" description="Helical" evidence="1">
    <location>
        <begin position="6"/>
        <end position="30"/>
    </location>
</feature>
<dbReference type="EMBL" id="HBUF01062691">
    <property type="protein sequence ID" value="CAG6626488.1"/>
    <property type="molecule type" value="Transcribed_RNA"/>
</dbReference>
<feature type="transmembrane region" description="Helical" evidence="1">
    <location>
        <begin position="159"/>
        <end position="186"/>
    </location>
</feature>
<feature type="transmembrane region" description="Helical" evidence="1">
    <location>
        <begin position="132"/>
        <end position="152"/>
    </location>
</feature>